<evidence type="ECO:0000256" key="4">
    <source>
        <dbReference type="ARBA" id="ARBA00023136"/>
    </source>
</evidence>
<evidence type="ECO:0000256" key="3">
    <source>
        <dbReference type="ARBA" id="ARBA00022989"/>
    </source>
</evidence>
<comment type="subcellular location">
    <subcellularLocation>
        <location evidence="1">Membrane</location>
        <topology evidence="1">Single-pass membrane protein</topology>
    </subcellularLocation>
</comment>
<feature type="transmembrane region" description="Helical" evidence="6">
    <location>
        <begin position="195"/>
        <end position="216"/>
    </location>
</feature>
<dbReference type="InterPro" id="IPR051694">
    <property type="entry name" value="Immunoregulatory_rcpt-like"/>
</dbReference>
<reference evidence="8" key="1">
    <citation type="submission" date="2022-10" db="EMBL/GenBank/DDBJ databases">
        <title>Determination and structural analysis of whole genome sequence of Sarocladium strictum F4-1.</title>
        <authorList>
            <person name="Hu L."/>
            <person name="Jiang Y."/>
        </authorList>
    </citation>
    <scope>NUCLEOTIDE SEQUENCE</scope>
    <source>
        <strain evidence="8">F4-1</strain>
    </source>
</reference>
<evidence type="ECO:0000256" key="7">
    <source>
        <dbReference type="SAM" id="SignalP"/>
    </source>
</evidence>
<accession>A0AA39GAB5</accession>
<dbReference type="PANTHER" id="PTHR15549:SF26">
    <property type="entry name" value="AXIAL BUDDING PATTERN PROTEIN 2-RELATED"/>
    <property type="match status" value="1"/>
</dbReference>
<feature type="signal peptide" evidence="7">
    <location>
        <begin position="1"/>
        <end position="24"/>
    </location>
</feature>
<evidence type="ECO:0008006" key="10">
    <source>
        <dbReference type="Google" id="ProtNLM"/>
    </source>
</evidence>
<dbReference type="GO" id="GO:0071944">
    <property type="term" value="C:cell periphery"/>
    <property type="evidence" value="ECO:0007669"/>
    <property type="project" value="UniProtKB-ARBA"/>
</dbReference>
<feature type="chain" id="PRO_5041240876" description="Mid2 domain-containing protein" evidence="7">
    <location>
        <begin position="25"/>
        <end position="276"/>
    </location>
</feature>
<sequence>MTPRSGLVYRAISLLTVVSHAVLAQDGGDKVEFTYPTAEGLTFYQRDAVIVSYISNFKNTSLWTFCREGENEQDVVFKGKIEEAAPLNGSQEVKINYNTNSDNCWFNLRNNDEDSTGFNSIRFSISSDERSQTTLGLGQETTQTTAPPSTSETWTSTSSSQLVEPTRDGNSTNGDESSAAESGDQGLSTGAKAGIGVGVALGVLGILAFAGVFFMLRRRKERNGPGSEHERQELHGTTVVENKSSWGGPPVDHGPPQEMSAGYEAERRAGAHEMPG</sequence>
<evidence type="ECO:0000313" key="8">
    <source>
        <dbReference type="EMBL" id="KAK0383625.1"/>
    </source>
</evidence>
<name>A0AA39GAB5_SARSR</name>
<gene>
    <name evidence="8" type="ORF">NLU13_9536</name>
</gene>
<feature type="region of interest" description="Disordered" evidence="5">
    <location>
        <begin position="222"/>
        <end position="276"/>
    </location>
</feature>
<dbReference type="EMBL" id="JAPDFR010000009">
    <property type="protein sequence ID" value="KAK0383625.1"/>
    <property type="molecule type" value="Genomic_DNA"/>
</dbReference>
<evidence type="ECO:0000256" key="1">
    <source>
        <dbReference type="ARBA" id="ARBA00004167"/>
    </source>
</evidence>
<proteinExistence type="predicted"/>
<protein>
    <recommendedName>
        <fullName evidence="10">Mid2 domain-containing protein</fullName>
    </recommendedName>
</protein>
<evidence type="ECO:0000256" key="2">
    <source>
        <dbReference type="ARBA" id="ARBA00022692"/>
    </source>
</evidence>
<organism evidence="8 9">
    <name type="scientific">Sarocladium strictum</name>
    <name type="common">Black bundle disease fungus</name>
    <name type="synonym">Acremonium strictum</name>
    <dbReference type="NCBI Taxonomy" id="5046"/>
    <lineage>
        <taxon>Eukaryota</taxon>
        <taxon>Fungi</taxon>
        <taxon>Dikarya</taxon>
        <taxon>Ascomycota</taxon>
        <taxon>Pezizomycotina</taxon>
        <taxon>Sordariomycetes</taxon>
        <taxon>Hypocreomycetidae</taxon>
        <taxon>Hypocreales</taxon>
        <taxon>Sarocladiaceae</taxon>
        <taxon>Sarocladium</taxon>
    </lineage>
</organism>
<dbReference type="AlphaFoldDB" id="A0AA39GAB5"/>
<keyword evidence="2 6" id="KW-0812">Transmembrane</keyword>
<keyword evidence="3 6" id="KW-1133">Transmembrane helix</keyword>
<keyword evidence="7" id="KW-0732">Signal</keyword>
<dbReference type="GO" id="GO:0016020">
    <property type="term" value="C:membrane"/>
    <property type="evidence" value="ECO:0007669"/>
    <property type="project" value="UniProtKB-SubCell"/>
</dbReference>
<dbReference type="PANTHER" id="PTHR15549">
    <property type="entry name" value="PAIRED IMMUNOGLOBULIN-LIKE TYPE 2 RECEPTOR"/>
    <property type="match status" value="1"/>
</dbReference>
<evidence type="ECO:0000256" key="5">
    <source>
        <dbReference type="SAM" id="MobiDB-lite"/>
    </source>
</evidence>
<evidence type="ECO:0000313" key="9">
    <source>
        <dbReference type="Proteomes" id="UP001175261"/>
    </source>
</evidence>
<feature type="compositionally biased region" description="Low complexity" evidence="5">
    <location>
        <begin position="132"/>
        <end position="160"/>
    </location>
</feature>
<feature type="compositionally biased region" description="Basic and acidic residues" evidence="5">
    <location>
        <begin position="264"/>
        <end position="276"/>
    </location>
</feature>
<keyword evidence="9" id="KW-1185">Reference proteome</keyword>
<dbReference type="Proteomes" id="UP001175261">
    <property type="component" value="Unassembled WGS sequence"/>
</dbReference>
<evidence type="ECO:0000256" key="6">
    <source>
        <dbReference type="SAM" id="Phobius"/>
    </source>
</evidence>
<feature type="region of interest" description="Disordered" evidence="5">
    <location>
        <begin position="130"/>
        <end position="185"/>
    </location>
</feature>
<keyword evidence="4 6" id="KW-0472">Membrane</keyword>
<comment type="caution">
    <text evidence="8">The sequence shown here is derived from an EMBL/GenBank/DDBJ whole genome shotgun (WGS) entry which is preliminary data.</text>
</comment>
<feature type="compositionally biased region" description="Polar residues" evidence="5">
    <location>
        <begin position="168"/>
        <end position="185"/>
    </location>
</feature>